<evidence type="ECO:0000256" key="8">
    <source>
        <dbReference type="ARBA" id="ARBA00022842"/>
    </source>
</evidence>
<proteinExistence type="inferred from homology"/>
<dbReference type="NCBIfam" id="TIGR01034">
    <property type="entry name" value="metK"/>
    <property type="match status" value="1"/>
</dbReference>
<organism evidence="16 17">
    <name type="scientific">Oenococcus oeni ATCC BAA-1163</name>
    <dbReference type="NCBI Taxonomy" id="379360"/>
    <lineage>
        <taxon>Bacteria</taxon>
        <taxon>Bacillati</taxon>
        <taxon>Bacillota</taxon>
        <taxon>Bacilli</taxon>
        <taxon>Lactobacillales</taxon>
        <taxon>Lactobacillaceae</taxon>
        <taxon>Oenococcus</taxon>
    </lineage>
</organism>
<evidence type="ECO:0000256" key="12">
    <source>
        <dbReference type="RuleBase" id="RU004462"/>
    </source>
</evidence>
<dbReference type="GO" id="GO:0006556">
    <property type="term" value="P:S-adenosylmethionine biosynthetic process"/>
    <property type="evidence" value="ECO:0007669"/>
    <property type="project" value="UniProtKB-UniRule"/>
</dbReference>
<evidence type="ECO:0000256" key="3">
    <source>
        <dbReference type="ARBA" id="ARBA00022563"/>
    </source>
</evidence>
<comment type="catalytic activity">
    <reaction evidence="10">
        <text>L-methionine + ATP + H2O = S-adenosyl-L-methionine + phosphate + diphosphate</text>
        <dbReference type="Rhea" id="RHEA:21080"/>
        <dbReference type="ChEBI" id="CHEBI:15377"/>
        <dbReference type="ChEBI" id="CHEBI:30616"/>
        <dbReference type="ChEBI" id="CHEBI:33019"/>
        <dbReference type="ChEBI" id="CHEBI:43474"/>
        <dbReference type="ChEBI" id="CHEBI:57844"/>
        <dbReference type="ChEBI" id="CHEBI:59789"/>
        <dbReference type="EC" id="2.5.1.6"/>
    </reaction>
</comment>
<evidence type="ECO:0000313" key="16">
    <source>
        <dbReference type="EMBL" id="EAV39829.1"/>
    </source>
</evidence>
<dbReference type="InterPro" id="IPR022629">
    <property type="entry name" value="S-AdoMet_synt_central"/>
</dbReference>
<name>A0NI25_OENOE</name>
<feature type="domain" description="S-adenosylmethionine synthetase central" evidence="14">
    <location>
        <begin position="115"/>
        <end position="232"/>
    </location>
</feature>
<keyword evidence="8 10" id="KW-0460">Magnesium</keyword>
<feature type="domain" description="S-adenosylmethionine synthetase C-terminal" evidence="15">
    <location>
        <begin position="236"/>
        <end position="375"/>
    </location>
</feature>
<feature type="region of interest" description="Flexible loop" evidence="10">
    <location>
        <begin position="98"/>
        <end position="108"/>
    </location>
</feature>
<dbReference type="HOGENOM" id="CLU_041802_1_1_9"/>
<feature type="binding site" description="in other chain" evidence="10">
    <location>
        <position position="55"/>
    </location>
    <ligand>
        <name>L-methionine</name>
        <dbReference type="ChEBI" id="CHEBI:57844"/>
        <note>ligand shared between two neighboring subunits</note>
    </ligand>
</feature>
<evidence type="ECO:0000256" key="11">
    <source>
        <dbReference type="RuleBase" id="RU000542"/>
    </source>
</evidence>
<dbReference type="SUPFAM" id="SSF55973">
    <property type="entry name" value="S-adenosylmethionine synthetase"/>
    <property type="match status" value="3"/>
</dbReference>
<feature type="binding site" evidence="10">
    <location>
        <position position="42"/>
    </location>
    <ligand>
        <name>K(+)</name>
        <dbReference type="ChEBI" id="CHEBI:29103"/>
    </ligand>
</feature>
<feature type="binding site" description="in other chain" evidence="10">
    <location>
        <begin position="166"/>
        <end position="168"/>
    </location>
    <ligand>
        <name>ATP</name>
        <dbReference type="ChEBI" id="CHEBI:30616"/>
        <note>ligand shared between two neighboring subunits</note>
    </ligand>
</feature>
<dbReference type="FunFam" id="3.30.300.10:FF:000003">
    <property type="entry name" value="S-adenosylmethionine synthase"/>
    <property type="match status" value="1"/>
</dbReference>
<comment type="cofactor">
    <cofactor evidence="10">
        <name>K(+)</name>
        <dbReference type="ChEBI" id="CHEBI:29103"/>
    </cofactor>
    <text evidence="10">Binds 1 potassium ion per subunit.</text>
</comment>
<keyword evidence="9 10" id="KW-0630">Potassium</keyword>
<protein>
    <recommendedName>
        <fullName evidence="10">S-adenosylmethionine synthase</fullName>
        <shortName evidence="10">AdoMet synthase</shortName>
        <ecNumber evidence="10">2.5.1.6</ecNumber>
    </recommendedName>
    <alternativeName>
        <fullName evidence="10">MAT</fullName>
    </alternativeName>
    <alternativeName>
        <fullName evidence="10">Methionine adenosyltransferase</fullName>
    </alternativeName>
</protein>
<keyword evidence="4 10" id="KW-0808">Transferase</keyword>
<evidence type="ECO:0000256" key="2">
    <source>
        <dbReference type="ARBA" id="ARBA00009685"/>
    </source>
</evidence>
<comment type="subcellular location">
    <subcellularLocation>
        <location evidence="10 11">Cytoplasm</location>
    </subcellularLocation>
</comment>
<comment type="caution">
    <text evidence="10">Lacks conserved residue(s) required for the propagation of feature annotation.</text>
</comment>
<feature type="binding site" description="in other chain" evidence="10">
    <location>
        <position position="14"/>
    </location>
    <ligand>
        <name>ATP</name>
        <dbReference type="ChEBI" id="CHEBI:30616"/>
        <note>ligand shared between two neighboring subunits</note>
    </ligand>
</feature>
<dbReference type="PIRSF" id="PIRSF000497">
    <property type="entry name" value="MAT"/>
    <property type="match status" value="1"/>
</dbReference>
<feature type="binding site" description="in other chain" evidence="10">
    <location>
        <position position="98"/>
    </location>
    <ligand>
        <name>L-methionine</name>
        <dbReference type="ChEBI" id="CHEBI:57844"/>
        <note>ligand shared between two neighboring subunits</note>
    </ligand>
</feature>
<dbReference type="EC" id="2.5.1.6" evidence="10"/>
<evidence type="ECO:0000256" key="9">
    <source>
        <dbReference type="ARBA" id="ARBA00022958"/>
    </source>
</evidence>
<dbReference type="HAMAP" id="MF_00086">
    <property type="entry name" value="S_AdoMet_synth1"/>
    <property type="match status" value="1"/>
</dbReference>
<dbReference type="InterPro" id="IPR022630">
    <property type="entry name" value="S-AdoMet_synt_C"/>
</dbReference>
<feature type="binding site" evidence="10">
    <location>
        <position position="16"/>
    </location>
    <ligand>
        <name>Mg(2+)</name>
        <dbReference type="ChEBI" id="CHEBI:18420"/>
    </ligand>
</feature>
<gene>
    <name evidence="10 16" type="primary">metK</name>
    <name evidence="16" type="ORF">OENOO_44002</name>
</gene>
<dbReference type="InterPro" id="IPR022631">
    <property type="entry name" value="ADOMET_SYNTHASE_CS"/>
</dbReference>
<dbReference type="Pfam" id="PF02773">
    <property type="entry name" value="S-AdoMet_synt_C"/>
    <property type="match status" value="1"/>
</dbReference>
<comment type="similarity">
    <text evidence="2 10 12">Belongs to the AdoMet synthase family.</text>
</comment>
<dbReference type="PROSITE" id="PS00377">
    <property type="entry name" value="ADOMET_SYNTHASE_2"/>
    <property type="match status" value="1"/>
</dbReference>
<sequence length="388" mass="42196">MKKFFTSESVAIGHPDKIADQIADAILDEVLKQDPLARSAIEVTVSTGDVSIFGELSTKAYVNVRDVATDTIKKIGYIEPKLGFTYDSVNVSNKIVEQSAEISSAVDQAEDDPDQIGAGDQGIIYGYANNETSDYIPLALQLSHKLMKQLKTVREAGDSNSYLRPDGKGEVSVEYGDDNRPKRISAVVLSAQHIEGIELEDLRARISEDIIAPVLPTELVDENTKFFINPSGLWSLGGPQADSGLTGRKIIVDTYGGAAHHGGGAFSGKDATKVDRSGAYYARYVAKNLVAAGLADKLEIQVGYAIGVARPVSIDLDTFGTEKVSIDKIYSIVDQVFDFRPLSIINQLDLRRPIYLQTAAFGHFGRSDLDLPWEKLDQVEKIKALLAN</sequence>
<dbReference type="UniPathway" id="UPA00315">
    <property type="reaction ID" value="UER00080"/>
</dbReference>
<evidence type="ECO:0000256" key="10">
    <source>
        <dbReference type="HAMAP-Rule" id="MF_00086"/>
    </source>
</evidence>
<evidence type="ECO:0000256" key="6">
    <source>
        <dbReference type="ARBA" id="ARBA00022741"/>
    </source>
</evidence>
<dbReference type="GO" id="GO:0006730">
    <property type="term" value="P:one-carbon metabolic process"/>
    <property type="evidence" value="ECO:0007669"/>
    <property type="project" value="UniProtKB-KW"/>
</dbReference>
<dbReference type="Pfam" id="PF02772">
    <property type="entry name" value="S-AdoMet_synt_M"/>
    <property type="match status" value="1"/>
</dbReference>
<feature type="binding site" evidence="10">
    <location>
        <position position="265"/>
    </location>
    <ligand>
        <name>ATP</name>
        <dbReference type="ChEBI" id="CHEBI:30616"/>
        <note>ligand shared between two neighboring subunits</note>
    </ligand>
</feature>
<dbReference type="CDD" id="cd18079">
    <property type="entry name" value="S-AdoMet_synt"/>
    <property type="match status" value="1"/>
</dbReference>
<keyword evidence="5 10" id="KW-0479">Metal-binding</keyword>
<dbReference type="InterPro" id="IPR022628">
    <property type="entry name" value="S-AdoMet_synt_N"/>
</dbReference>
<dbReference type="SMR" id="A0NI25"/>
<feature type="binding site" description="in other chain" evidence="10">
    <location>
        <begin position="248"/>
        <end position="249"/>
    </location>
    <ligand>
        <name>ATP</name>
        <dbReference type="ChEBI" id="CHEBI:30616"/>
        <note>ligand shared between two neighboring subunits</note>
    </ligand>
</feature>
<dbReference type="AlphaFoldDB" id="A0NI25"/>
<comment type="function">
    <text evidence="10">Catalyzes the formation of S-adenosylmethionine (AdoMet) from methionine and ATP. The overall synthetic reaction is composed of two sequential steps, AdoMet formation and the subsequent tripolyphosphate hydrolysis which occurs prior to release of AdoMet from the enzyme.</text>
</comment>
<keyword evidence="7 10" id="KW-0067">ATP-binding</keyword>
<keyword evidence="3 10" id="KW-0554">One-carbon metabolism</keyword>
<evidence type="ECO:0000259" key="15">
    <source>
        <dbReference type="Pfam" id="PF02773"/>
    </source>
</evidence>
<comment type="cofactor">
    <cofactor evidence="10">
        <name>Mg(2+)</name>
        <dbReference type="ChEBI" id="CHEBI:18420"/>
    </cofactor>
    <text evidence="10">Binds 2 divalent ions per subunit.</text>
</comment>
<evidence type="ECO:0000259" key="13">
    <source>
        <dbReference type="Pfam" id="PF00438"/>
    </source>
</evidence>
<evidence type="ECO:0000256" key="7">
    <source>
        <dbReference type="ARBA" id="ARBA00022840"/>
    </source>
</evidence>
<keyword evidence="10" id="KW-0963">Cytoplasm</keyword>
<dbReference type="Pfam" id="PF00438">
    <property type="entry name" value="S-AdoMet_synt_N"/>
    <property type="match status" value="1"/>
</dbReference>
<feature type="binding site" evidence="10">
    <location>
        <position position="242"/>
    </location>
    <ligand>
        <name>ATP</name>
        <dbReference type="ChEBI" id="CHEBI:30616"/>
        <note>ligand shared between two neighboring subunits</note>
    </ligand>
</feature>
<feature type="binding site" evidence="10">
    <location>
        <position position="269"/>
    </location>
    <ligand>
        <name>ATP</name>
        <dbReference type="ChEBI" id="CHEBI:30616"/>
        <note>ligand shared between two neighboring subunits</note>
    </ligand>
</feature>
<comment type="caution">
    <text evidence="16">The sequence shown here is derived from an EMBL/GenBank/DDBJ whole genome shotgun (WGS) entry which is preliminary data.</text>
</comment>
<evidence type="ECO:0000256" key="1">
    <source>
        <dbReference type="ARBA" id="ARBA00005224"/>
    </source>
</evidence>
<dbReference type="InterPro" id="IPR002133">
    <property type="entry name" value="S-AdoMet_synthetase"/>
</dbReference>
<evidence type="ECO:0000313" key="17">
    <source>
        <dbReference type="Proteomes" id="UP000003346"/>
    </source>
</evidence>
<dbReference type="GO" id="GO:0000287">
    <property type="term" value="F:magnesium ion binding"/>
    <property type="evidence" value="ECO:0007669"/>
    <property type="project" value="UniProtKB-UniRule"/>
</dbReference>
<comment type="subunit">
    <text evidence="10">Homotetramer; dimer of dimers.</text>
</comment>
<evidence type="ECO:0000259" key="14">
    <source>
        <dbReference type="Pfam" id="PF02772"/>
    </source>
</evidence>
<dbReference type="EMBL" id="AAUV01000039">
    <property type="protein sequence ID" value="EAV39829.1"/>
    <property type="molecule type" value="Genomic_DNA"/>
</dbReference>
<dbReference type="InterPro" id="IPR022636">
    <property type="entry name" value="S-AdoMet_synthetase_sfam"/>
</dbReference>
<feature type="binding site" evidence="10">
    <location>
        <position position="242"/>
    </location>
    <ligand>
        <name>L-methionine</name>
        <dbReference type="ChEBI" id="CHEBI:57844"/>
        <note>ligand shared between two neighboring subunits</note>
    </ligand>
</feature>
<dbReference type="PROSITE" id="PS00376">
    <property type="entry name" value="ADOMET_SYNTHASE_1"/>
    <property type="match status" value="1"/>
</dbReference>
<accession>A0NI25</accession>
<dbReference type="Gene3D" id="3.30.300.10">
    <property type="match status" value="3"/>
</dbReference>
<reference evidence="16 17" key="1">
    <citation type="submission" date="2006-11" db="EMBL/GenBank/DDBJ databases">
        <authorList>
            <consortium name="Laboratoire de Microbiologie (Universite Bourgogne)"/>
            <consortium name="GENOME Express"/>
            <consortium name="UMR Oenologie Ampelologie (Universite Bordeaux 2)"/>
            <person name="Guzzo J."/>
        </authorList>
    </citation>
    <scope>NUCLEOTIDE SEQUENCE [LARGE SCALE GENOMIC DNA]</scope>
    <source>
        <strain evidence="16 17">ATCC BAA-1163</strain>
    </source>
</reference>
<dbReference type="GO" id="GO:0004478">
    <property type="term" value="F:methionine adenosyltransferase activity"/>
    <property type="evidence" value="ECO:0007669"/>
    <property type="project" value="UniProtKB-UniRule"/>
</dbReference>
<feature type="domain" description="S-adenosylmethionine synthetase N-terminal" evidence="13">
    <location>
        <begin position="3"/>
        <end position="100"/>
    </location>
</feature>
<comment type="pathway">
    <text evidence="1 10">Amino-acid biosynthesis; S-adenosyl-L-methionine biosynthesis; S-adenosyl-L-methionine from L-methionine: step 1/1.</text>
</comment>
<keyword evidence="6 10" id="KW-0547">Nucleotide-binding</keyword>
<feature type="binding site" description="in other chain" evidence="10">
    <location>
        <position position="273"/>
    </location>
    <ligand>
        <name>L-methionine</name>
        <dbReference type="ChEBI" id="CHEBI:57844"/>
        <note>ligand shared between two neighboring subunits</note>
    </ligand>
</feature>
<dbReference type="GO" id="GO:0005737">
    <property type="term" value="C:cytoplasm"/>
    <property type="evidence" value="ECO:0007669"/>
    <property type="project" value="UniProtKB-SubCell"/>
</dbReference>
<dbReference type="Proteomes" id="UP000003346">
    <property type="component" value="Unassembled WGS sequence"/>
</dbReference>
<dbReference type="GO" id="GO:0005524">
    <property type="term" value="F:ATP binding"/>
    <property type="evidence" value="ECO:0007669"/>
    <property type="project" value="UniProtKB-UniRule"/>
</dbReference>
<dbReference type="PANTHER" id="PTHR11964">
    <property type="entry name" value="S-ADENOSYLMETHIONINE SYNTHETASE"/>
    <property type="match status" value="1"/>
</dbReference>
<evidence type="ECO:0000256" key="4">
    <source>
        <dbReference type="ARBA" id="ARBA00022679"/>
    </source>
</evidence>
<evidence type="ECO:0000256" key="5">
    <source>
        <dbReference type="ARBA" id="ARBA00022723"/>
    </source>
</evidence>